<sequence length="105" mass="11818">MSLTSMSTMGVCKLLTCAPYIIGKVRTDECICMIDVLLKWRRKLESQGKGGRGRRSQHRDDDRRSFICLREVSLVTSIFSSCLSGLLLSSIHTFSSSFCRLHDAL</sequence>
<evidence type="ECO:0000313" key="1">
    <source>
        <dbReference type="EMBL" id="MEQ2165267.1"/>
    </source>
</evidence>
<keyword evidence="2" id="KW-1185">Reference proteome</keyword>
<name>A0ABV0N4T2_9TELE</name>
<evidence type="ECO:0000313" key="2">
    <source>
        <dbReference type="Proteomes" id="UP001476798"/>
    </source>
</evidence>
<protein>
    <submittedName>
        <fullName evidence="1">Uncharacterized protein</fullName>
    </submittedName>
</protein>
<accession>A0ABV0N4T2</accession>
<comment type="caution">
    <text evidence="1">The sequence shown here is derived from an EMBL/GenBank/DDBJ whole genome shotgun (WGS) entry which is preliminary data.</text>
</comment>
<dbReference type="Proteomes" id="UP001476798">
    <property type="component" value="Unassembled WGS sequence"/>
</dbReference>
<proteinExistence type="predicted"/>
<gene>
    <name evidence="1" type="ORF">GOODEAATRI_015118</name>
</gene>
<organism evidence="1 2">
    <name type="scientific">Goodea atripinnis</name>
    <dbReference type="NCBI Taxonomy" id="208336"/>
    <lineage>
        <taxon>Eukaryota</taxon>
        <taxon>Metazoa</taxon>
        <taxon>Chordata</taxon>
        <taxon>Craniata</taxon>
        <taxon>Vertebrata</taxon>
        <taxon>Euteleostomi</taxon>
        <taxon>Actinopterygii</taxon>
        <taxon>Neopterygii</taxon>
        <taxon>Teleostei</taxon>
        <taxon>Neoteleostei</taxon>
        <taxon>Acanthomorphata</taxon>
        <taxon>Ovalentaria</taxon>
        <taxon>Atherinomorphae</taxon>
        <taxon>Cyprinodontiformes</taxon>
        <taxon>Goodeidae</taxon>
        <taxon>Goodea</taxon>
    </lineage>
</organism>
<dbReference type="EMBL" id="JAHRIO010021094">
    <property type="protein sequence ID" value="MEQ2165267.1"/>
    <property type="molecule type" value="Genomic_DNA"/>
</dbReference>
<reference evidence="1 2" key="1">
    <citation type="submission" date="2021-06" db="EMBL/GenBank/DDBJ databases">
        <authorList>
            <person name="Palmer J.M."/>
        </authorList>
    </citation>
    <scope>NUCLEOTIDE SEQUENCE [LARGE SCALE GENOMIC DNA]</scope>
    <source>
        <strain evidence="1 2">GA_2019</strain>
        <tissue evidence="1">Muscle</tissue>
    </source>
</reference>